<protein>
    <submittedName>
        <fullName evidence="1">Uncharacterized protein</fullName>
    </submittedName>
</protein>
<organism evidence="1 3">
    <name type="scientific">Variovorax boronicumulans</name>
    <dbReference type="NCBI Taxonomy" id="436515"/>
    <lineage>
        <taxon>Bacteria</taxon>
        <taxon>Pseudomonadati</taxon>
        <taxon>Pseudomonadota</taxon>
        <taxon>Betaproteobacteria</taxon>
        <taxon>Burkholderiales</taxon>
        <taxon>Comamonadaceae</taxon>
        <taxon>Variovorax</taxon>
    </lineage>
</organism>
<gene>
    <name evidence="1" type="ORF">CKY39_21030</name>
    <name evidence="2" type="ORF">J2W25_000272</name>
</gene>
<name>A0A1E7U7Y7_9BURK</name>
<evidence type="ECO:0000313" key="3">
    <source>
        <dbReference type="Proteomes" id="UP000217154"/>
    </source>
</evidence>
<reference evidence="1 3" key="1">
    <citation type="submission" date="2017-09" db="EMBL/GenBank/DDBJ databases">
        <title>The diverse metabolic capabilities of V. boronicumulans make it an excellent choice for continued studies on novel biodegradation.</title>
        <authorList>
            <person name="Sun S."/>
        </authorList>
    </citation>
    <scope>NUCLEOTIDE SEQUENCE [LARGE SCALE GENOMIC DNA]</scope>
    <source>
        <strain evidence="1 3">J1</strain>
    </source>
</reference>
<dbReference type="OrthoDB" id="7064156at2"/>
<sequence>MKHFTLEPNMRAAFGGAFYPTGYSLVMFPSVEDASRIGHGLIAKGIVSGDEVYLIPAETVLAEIAPTVHASHSPLPSAGTDGDTVRAFIQLAHEGHTGLLIRTKDGAIAERVMELVRTVPYSIAERYRTLVIEDL</sequence>
<evidence type="ECO:0000313" key="1">
    <source>
        <dbReference type="EMBL" id="ATA55427.1"/>
    </source>
</evidence>
<reference evidence="2" key="2">
    <citation type="submission" date="2023-07" db="EMBL/GenBank/DDBJ databases">
        <title>Sorghum-associated microbial communities from plants grown in Nebraska, USA.</title>
        <authorList>
            <person name="Schachtman D."/>
        </authorList>
    </citation>
    <scope>NUCLEOTIDE SEQUENCE</scope>
    <source>
        <strain evidence="2">DS2795</strain>
    </source>
</reference>
<evidence type="ECO:0000313" key="2">
    <source>
        <dbReference type="EMBL" id="MDP9921267.1"/>
    </source>
</evidence>
<dbReference type="KEGG" id="vbo:CKY39_21030"/>
<dbReference type="GeneID" id="82267735"/>
<accession>A0A1E7U7Y7</accession>
<dbReference type="EMBL" id="CP023284">
    <property type="protein sequence ID" value="ATA55427.1"/>
    <property type="molecule type" value="Genomic_DNA"/>
</dbReference>
<dbReference type="Proteomes" id="UP000217154">
    <property type="component" value="Chromosome"/>
</dbReference>
<proteinExistence type="predicted"/>
<dbReference type="Proteomes" id="UP001244295">
    <property type="component" value="Unassembled WGS sequence"/>
</dbReference>
<dbReference type="RefSeq" id="WP_070061115.1">
    <property type="nucleotide sequence ID" value="NZ_BKDH01000001.1"/>
</dbReference>
<dbReference type="AlphaFoldDB" id="A0A1E7U7Y7"/>
<dbReference type="EMBL" id="JAUSRR010000001">
    <property type="protein sequence ID" value="MDP9921267.1"/>
    <property type="molecule type" value="Genomic_DNA"/>
</dbReference>